<dbReference type="PANTHER" id="PTHR47640">
    <property type="entry name" value="TRNA SELENOCYSTEINE 1-ASSOCIATED PROTEIN 1-RELATED-RELATED"/>
    <property type="match status" value="1"/>
</dbReference>
<name>A0AAV5T5Z0_9BILA</name>
<dbReference type="SUPFAM" id="SSF54928">
    <property type="entry name" value="RNA-binding domain, RBD"/>
    <property type="match status" value="1"/>
</dbReference>
<comment type="similarity">
    <text evidence="1">Belongs to the RRM RBM42 family.</text>
</comment>
<evidence type="ECO:0000313" key="8">
    <source>
        <dbReference type="Proteomes" id="UP001432027"/>
    </source>
</evidence>
<dbReference type="SMART" id="SM00360">
    <property type="entry name" value="RRM"/>
    <property type="match status" value="1"/>
</dbReference>
<proteinExistence type="inferred from homology"/>
<dbReference type="InterPro" id="IPR034215">
    <property type="entry name" value="RBM42_RRM"/>
</dbReference>
<dbReference type="PROSITE" id="PS50102">
    <property type="entry name" value="RRM"/>
    <property type="match status" value="1"/>
</dbReference>
<dbReference type="AlphaFoldDB" id="A0AAV5T5Z0"/>
<dbReference type="EMBL" id="BTSX01000003">
    <property type="protein sequence ID" value="GMS90724.1"/>
    <property type="molecule type" value="Genomic_DNA"/>
</dbReference>
<evidence type="ECO:0000259" key="6">
    <source>
        <dbReference type="PROSITE" id="PS50102"/>
    </source>
</evidence>
<feature type="domain" description="RRM" evidence="6">
    <location>
        <begin position="202"/>
        <end position="280"/>
    </location>
</feature>
<protein>
    <recommendedName>
        <fullName evidence="2">RNA-binding protein 42</fullName>
    </recommendedName>
    <alternativeName>
        <fullName evidence="4">RNA-binding motif protein 42</fullName>
    </alternativeName>
</protein>
<evidence type="ECO:0000313" key="7">
    <source>
        <dbReference type="EMBL" id="GMS90724.1"/>
    </source>
</evidence>
<keyword evidence="3 5" id="KW-0694">RNA-binding</keyword>
<evidence type="ECO:0000256" key="1">
    <source>
        <dbReference type="ARBA" id="ARBA00007408"/>
    </source>
</evidence>
<evidence type="ECO:0000256" key="4">
    <source>
        <dbReference type="ARBA" id="ARBA00030574"/>
    </source>
</evidence>
<evidence type="ECO:0000256" key="5">
    <source>
        <dbReference type="PROSITE-ProRule" id="PRU00176"/>
    </source>
</evidence>
<comment type="caution">
    <text evidence="7">The sequence shown here is derived from an EMBL/GenBank/DDBJ whole genome shotgun (WGS) entry which is preliminary data.</text>
</comment>
<reference evidence="7" key="1">
    <citation type="submission" date="2023-10" db="EMBL/GenBank/DDBJ databases">
        <title>Genome assembly of Pristionchus species.</title>
        <authorList>
            <person name="Yoshida K."/>
            <person name="Sommer R.J."/>
        </authorList>
    </citation>
    <scope>NUCLEOTIDE SEQUENCE</scope>
    <source>
        <strain evidence="7">RS0144</strain>
    </source>
</reference>
<dbReference type="Proteomes" id="UP001432027">
    <property type="component" value="Unassembled WGS sequence"/>
</dbReference>
<dbReference type="InterPro" id="IPR035979">
    <property type="entry name" value="RBD_domain_sf"/>
</dbReference>
<dbReference type="InterPro" id="IPR012677">
    <property type="entry name" value="Nucleotide-bd_a/b_plait_sf"/>
</dbReference>
<keyword evidence="8" id="KW-1185">Reference proteome</keyword>
<feature type="non-terminal residue" evidence="7">
    <location>
        <position position="1"/>
    </location>
</feature>
<dbReference type="SMART" id="SM00361">
    <property type="entry name" value="RRM_1"/>
    <property type="match status" value="1"/>
</dbReference>
<dbReference type="InterPro" id="IPR003954">
    <property type="entry name" value="RRM_euk-type"/>
</dbReference>
<organism evidence="7 8">
    <name type="scientific">Pristionchus entomophagus</name>
    <dbReference type="NCBI Taxonomy" id="358040"/>
    <lineage>
        <taxon>Eukaryota</taxon>
        <taxon>Metazoa</taxon>
        <taxon>Ecdysozoa</taxon>
        <taxon>Nematoda</taxon>
        <taxon>Chromadorea</taxon>
        <taxon>Rhabditida</taxon>
        <taxon>Rhabditina</taxon>
        <taxon>Diplogasteromorpha</taxon>
        <taxon>Diplogasteroidea</taxon>
        <taxon>Neodiplogasteridae</taxon>
        <taxon>Pristionchus</taxon>
    </lineage>
</organism>
<dbReference type="InterPro" id="IPR050825">
    <property type="entry name" value="RBM42_RBP45_47-like"/>
</dbReference>
<dbReference type="InterPro" id="IPR000504">
    <property type="entry name" value="RRM_dom"/>
</dbReference>
<dbReference type="CDD" id="cd12383">
    <property type="entry name" value="RRM_RBM42"/>
    <property type="match status" value="1"/>
</dbReference>
<dbReference type="Pfam" id="PF00076">
    <property type="entry name" value="RRM_1"/>
    <property type="match status" value="1"/>
</dbReference>
<evidence type="ECO:0000256" key="2">
    <source>
        <dbReference type="ARBA" id="ARBA00015192"/>
    </source>
</evidence>
<gene>
    <name evidence="7" type="ORF">PENTCL1PPCAC_12899</name>
</gene>
<dbReference type="GO" id="GO:0003729">
    <property type="term" value="F:mRNA binding"/>
    <property type="evidence" value="ECO:0007669"/>
    <property type="project" value="InterPro"/>
</dbReference>
<dbReference type="PANTHER" id="PTHR47640:SF11">
    <property type="entry name" value="RNA-BINDING PROTEIN 42"/>
    <property type="match status" value="1"/>
</dbReference>
<accession>A0AAV5T5Z0</accession>
<dbReference type="Gene3D" id="3.30.70.330">
    <property type="match status" value="1"/>
</dbReference>
<sequence>PTPVPVHAQPLGIMASFDDELALFDAEINSIVTETETAPSTSKAAAPASISAPAVLTVPPVVLMPTVPVLLPPPINPIVNFGAAAALTNAGSFMLPPQLRNHHNQSGGGSQTVAPATIESKAQMYSTPKEDPAAKKVEEMKTMALPADVELNELRKAKQRNEQNSYLGQVQRGEKKMKRFVRCAGGETWEDPSLAEWDPADFRVFCGDLGNEVSDELLAKAFRKYPSFQKAKVVRDGKSNKSKGYGFVSFKSQEDYIRAMREMDGKYVGNRPIKLRKSNWKDRSMEVVKKKIKQKKKLGLI</sequence>
<evidence type="ECO:0000256" key="3">
    <source>
        <dbReference type="ARBA" id="ARBA00022884"/>
    </source>
</evidence>